<comment type="similarity">
    <text evidence="2">Belongs to the alkB family.</text>
</comment>
<keyword evidence="3" id="KW-0479">Metal-binding</keyword>
<evidence type="ECO:0000256" key="1">
    <source>
        <dbReference type="ARBA" id="ARBA00004123"/>
    </source>
</evidence>
<evidence type="ECO:0000256" key="3">
    <source>
        <dbReference type="ARBA" id="ARBA00022723"/>
    </source>
</evidence>
<dbReference type="PROSITE" id="PS51471">
    <property type="entry name" value="FE2OG_OXY"/>
    <property type="match status" value="1"/>
</dbReference>
<keyword evidence="6" id="KW-0408">Iron</keyword>
<dbReference type="GO" id="GO:0046872">
    <property type="term" value="F:metal ion binding"/>
    <property type="evidence" value="ECO:0007669"/>
    <property type="project" value="UniProtKB-KW"/>
</dbReference>
<name>A0A2V3J5V4_9FLOR</name>
<dbReference type="SUPFAM" id="SSF51197">
    <property type="entry name" value="Clavaminate synthase-like"/>
    <property type="match status" value="1"/>
</dbReference>
<evidence type="ECO:0000256" key="6">
    <source>
        <dbReference type="ARBA" id="ARBA00023004"/>
    </source>
</evidence>
<evidence type="ECO:0000313" key="9">
    <source>
        <dbReference type="EMBL" id="PXF49367.1"/>
    </source>
</evidence>
<evidence type="ECO:0000256" key="4">
    <source>
        <dbReference type="ARBA" id="ARBA00022964"/>
    </source>
</evidence>
<proteinExistence type="inferred from homology"/>
<feature type="domain" description="Fe2OG dioxygenase" evidence="8">
    <location>
        <begin position="83"/>
        <end position="200"/>
    </location>
</feature>
<keyword evidence="5" id="KW-0560">Oxidoreductase</keyword>
<evidence type="ECO:0000256" key="5">
    <source>
        <dbReference type="ARBA" id="ARBA00023002"/>
    </source>
</evidence>
<comment type="subcellular location">
    <subcellularLocation>
        <location evidence="1">Nucleus</location>
    </subcellularLocation>
</comment>
<dbReference type="Pfam" id="PF13532">
    <property type="entry name" value="2OG-FeII_Oxy_2"/>
    <property type="match status" value="1"/>
</dbReference>
<dbReference type="GO" id="GO:0051213">
    <property type="term" value="F:dioxygenase activity"/>
    <property type="evidence" value="ECO:0007669"/>
    <property type="project" value="UniProtKB-KW"/>
</dbReference>
<reference evidence="9 10" key="1">
    <citation type="journal article" date="2018" name="Mol. Biol. Evol.">
        <title>Analysis of the draft genome of the red seaweed Gracilariopsis chorda provides insights into genome size evolution in Rhodophyta.</title>
        <authorList>
            <person name="Lee J."/>
            <person name="Yang E.C."/>
            <person name="Graf L."/>
            <person name="Yang J.H."/>
            <person name="Qiu H."/>
            <person name="Zel Zion U."/>
            <person name="Chan C.X."/>
            <person name="Stephens T.G."/>
            <person name="Weber A.P.M."/>
            <person name="Boo G.H."/>
            <person name="Boo S.M."/>
            <person name="Kim K.M."/>
            <person name="Shin Y."/>
            <person name="Jung M."/>
            <person name="Lee S.J."/>
            <person name="Yim H.S."/>
            <person name="Lee J.H."/>
            <person name="Bhattacharya D."/>
            <person name="Yoon H.S."/>
        </authorList>
    </citation>
    <scope>NUCLEOTIDE SEQUENCE [LARGE SCALE GENOMIC DNA]</scope>
    <source>
        <strain evidence="9 10">SKKU-2015</strain>
        <tissue evidence="9">Whole body</tissue>
    </source>
</reference>
<evidence type="ECO:0000259" key="8">
    <source>
        <dbReference type="PROSITE" id="PS51471"/>
    </source>
</evidence>
<dbReference type="STRING" id="448386.A0A2V3J5V4"/>
<evidence type="ECO:0000256" key="2">
    <source>
        <dbReference type="ARBA" id="ARBA00007879"/>
    </source>
</evidence>
<dbReference type="OrthoDB" id="2747at2759"/>
<keyword evidence="7" id="KW-0539">Nucleus</keyword>
<dbReference type="AlphaFoldDB" id="A0A2V3J5V4"/>
<dbReference type="InterPro" id="IPR005123">
    <property type="entry name" value="Oxoglu/Fe-dep_dioxygenase_dom"/>
</dbReference>
<protein>
    <submittedName>
        <fullName evidence="9">Alpha-ketoglutarate-dependent dioxygenase alkB-like</fullName>
    </submittedName>
</protein>
<comment type="caution">
    <text evidence="9">The sequence shown here is derived from an EMBL/GenBank/DDBJ whole genome shotgun (WGS) entry which is preliminary data.</text>
</comment>
<dbReference type="PANTHER" id="PTHR46030:SF1">
    <property type="entry name" value="ALPHA-KETOGLUTARATE-DEPENDENT DIOXYGENASE ALKB HOMOLOG 6"/>
    <property type="match status" value="1"/>
</dbReference>
<dbReference type="PANTHER" id="PTHR46030">
    <property type="entry name" value="ALPHA-KETOGLUTARATE-DEPENDENT DIOXYGENASE ALKB HOMOLOG 6"/>
    <property type="match status" value="1"/>
</dbReference>
<dbReference type="InterPro" id="IPR037151">
    <property type="entry name" value="AlkB-like_sf"/>
</dbReference>
<dbReference type="Proteomes" id="UP000247409">
    <property type="component" value="Unassembled WGS sequence"/>
</dbReference>
<dbReference type="InterPro" id="IPR032862">
    <property type="entry name" value="ALKBH6"/>
</dbReference>
<evidence type="ECO:0000256" key="7">
    <source>
        <dbReference type="ARBA" id="ARBA00023242"/>
    </source>
</evidence>
<organism evidence="9 10">
    <name type="scientific">Gracilariopsis chorda</name>
    <dbReference type="NCBI Taxonomy" id="448386"/>
    <lineage>
        <taxon>Eukaryota</taxon>
        <taxon>Rhodophyta</taxon>
        <taxon>Florideophyceae</taxon>
        <taxon>Rhodymeniophycidae</taxon>
        <taxon>Gracilariales</taxon>
        <taxon>Gracilariaceae</taxon>
        <taxon>Gracilariopsis</taxon>
    </lineage>
</organism>
<sequence>MKPFQHETLPGMQYYAHFVTAAQQQHLLHHINSHPAAWKRLNNRTLQNWGGLPHIKGMLQTPLPPFLLPLVTQLTDARVFATPPNHVLINRYLPGQGIHPHVDGPAYKPVAAIISLQAPILMHFYHTTQHGAVGQRAASMLLHPRSLLVLSQHVYHHMFHAIAETTVDHIDQLVLNATPDQIATTIPRQERTSLTVRTSCRTIPNMLGRKR</sequence>
<keyword evidence="10" id="KW-1185">Reference proteome</keyword>
<dbReference type="InterPro" id="IPR027450">
    <property type="entry name" value="AlkB-like"/>
</dbReference>
<dbReference type="GO" id="GO:0005634">
    <property type="term" value="C:nucleus"/>
    <property type="evidence" value="ECO:0007669"/>
    <property type="project" value="UniProtKB-SubCell"/>
</dbReference>
<gene>
    <name evidence="9" type="ORF">BWQ96_00941</name>
</gene>
<evidence type="ECO:0000313" key="10">
    <source>
        <dbReference type="Proteomes" id="UP000247409"/>
    </source>
</evidence>
<keyword evidence="4 9" id="KW-0223">Dioxygenase</keyword>
<dbReference type="Gene3D" id="2.60.120.590">
    <property type="entry name" value="Alpha-ketoglutarate-dependent dioxygenase AlkB-like"/>
    <property type="match status" value="1"/>
</dbReference>
<dbReference type="EMBL" id="NBIV01000006">
    <property type="protein sequence ID" value="PXF49367.1"/>
    <property type="molecule type" value="Genomic_DNA"/>
</dbReference>
<accession>A0A2V3J5V4</accession>